<dbReference type="RefSeq" id="WP_305992044.1">
    <property type="nucleotide sequence ID" value="NZ_JAVAMP010000004.1"/>
</dbReference>
<feature type="domain" description="Glycosyl transferase family 1" evidence="1">
    <location>
        <begin position="186"/>
        <end position="343"/>
    </location>
</feature>
<dbReference type="InterPro" id="IPR028098">
    <property type="entry name" value="Glyco_trans_4-like_N"/>
</dbReference>
<evidence type="ECO:0000313" key="4">
    <source>
        <dbReference type="Proteomes" id="UP001231941"/>
    </source>
</evidence>
<comment type="caution">
    <text evidence="3">The sequence shown here is derived from an EMBL/GenBank/DDBJ whole genome shotgun (WGS) entry which is preliminary data.</text>
</comment>
<evidence type="ECO:0000259" key="1">
    <source>
        <dbReference type="Pfam" id="PF00534"/>
    </source>
</evidence>
<dbReference type="InterPro" id="IPR001296">
    <property type="entry name" value="Glyco_trans_1"/>
</dbReference>
<dbReference type="Gene3D" id="3.40.50.2000">
    <property type="entry name" value="Glycogen Phosphorylase B"/>
    <property type="match status" value="2"/>
</dbReference>
<dbReference type="Pfam" id="PF00534">
    <property type="entry name" value="Glycos_transf_1"/>
    <property type="match status" value="1"/>
</dbReference>
<dbReference type="SUPFAM" id="SSF53756">
    <property type="entry name" value="UDP-Glycosyltransferase/glycogen phosphorylase"/>
    <property type="match status" value="1"/>
</dbReference>
<dbReference type="EMBL" id="JAVAMP010000004">
    <property type="protein sequence ID" value="MDP5274739.1"/>
    <property type="molecule type" value="Genomic_DNA"/>
</dbReference>
<reference evidence="3 4" key="1">
    <citation type="submission" date="2023-08" db="EMBL/GenBank/DDBJ databases">
        <authorList>
            <person name="Park J.-S."/>
        </authorList>
    </citation>
    <scope>NUCLEOTIDE SEQUENCE [LARGE SCALE GENOMIC DNA]</scope>
    <source>
        <strain evidence="3 4">2205SS18-9</strain>
    </source>
</reference>
<name>A0ABT9J157_9BACL</name>
<keyword evidence="4" id="KW-1185">Reference proteome</keyword>
<organism evidence="3 4">
    <name type="scientific">Chengkuizengella axinellae</name>
    <dbReference type="NCBI Taxonomy" id="3064388"/>
    <lineage>
        <taxon>Bacteria</taxon>
        <taxon>Bacillati</taxon>
        <taxon>Bacillota</taxon>
        <taxon>Bacilli</taxon>
        <taxon>Bacillales</taxon>
        <taxon>Paenibacillaceae</taxon>
        <taxon>Chengkuizengella</taxon>
    </lineage>
</organism>
<dbReference type="Proteomes" id="UP001231941">
    <property type="component" value="Unassembled WGS sequence"/>
</dbReference>
<protein>
    <submittedName>
        <fullName evidence="3">Glycosyltransferase family 4 protein</fullName>
    </submittedName>
</protein>
<accession>A0ABT9J157</accession>
<evidence type="ECO:0000259" key="2">
    <source>
        <dbReference type="Pfam" id="PF13477"/>
    </source>
</evidence>
<dbReference type="PANTHER" id="PTHR12526:SF638">
    <property type="entry name" value="SPORE COAT PROTEIN SA"/>
    <property type="match status" value="1"/>
</dbReference>
<evidence type="ECO:0000313" key="3">
    <source>
        <dbReference type="EMBL" id="MDP5274739.1"/>
    </source>
</evidence>
<feature type="domain" description="Glycosyltransferase subfamily 4-like N-terminal" evidence="2">
    <location>
        <begin position="21"/>
        <end position="151"/>
    </location>
</feature>
<proteinExistence type="predicted"/>
<dbReference type="Pfam" id="PF13477">
    <property type="entry name" value="Glyco_trans_4_2"/>
    <property type="match status" value="1"/>
</dbReference>
<gene>
    <name evidence="3" type="ORF">Q5Y73_11520</name>
</gene>
<dbReference type="CDD" id="cd03808">
    <property type="entry name" value="GT4_CapM-like"/>
    <property type="match status" value="1"/>
</dbReference>
<dbReference type="PANTHER" id="PTHR12526">
    <property type="entry name" value="GLYCOSYLTRANSFERASE"/>
    <property type="match status" value="1"/>
</dbReference>
<sequence length="368" mass="41756">MKVMVISPKNKTLFNFRGDLIKEIIAKRHEVIAIGPDKNYLEDVLELGVEFKEVSFIKDNTSILGDLHYYKEIKSIILFEKPDLVFSYTIKPVIYGSLAAKRAGVKGIYPMVTGLGRVYASKSFKASLLKLITGKLYKRAFKGCNKVIFQNRDDLKQFVDMKYLTEDKATHVNGSGVNLSRFLSNELPEKPVFLMIARIIKEKGVFEFAKAARLVKKEFPEARFILLGGYDKSLGAIKPEDLEPYILDGSIEFPGETKDVIPFLEKARVFVLPTYYREGLPRTILEAMAMGRPVITTDWPGCRDAVIDGYNGFLVQPHDYESLAQKMKYTIENPTVVKNMGGNSMRLCKDKYDVNIVNKQMLEIMGIM</sequence>